<dbReference type="Proteomes" id="UP000076449">
    <property type="component" value="Chromosome I"/>
</dbReference>
<evidence type="ECO:0000313" key="2">
    <source>
        <dbReference type="EMBL" id="KZN93955.1"/>
    </source>
</evidence>
<keyword evidence="1" id="KW-1133">Transmembrane helix</keyword>
<protein>
    <submittedName>
        <fullName evidence="2">Uncharacterized protein</fullName>
    </submittedName>
</protein>
<feature type="transmembrane region" description="Helical" evidence="1">
    <location>
        <begin position="76"/>
        <end position="96"/>
    </location>
</feature>
<sequence>MPLNTSAAMYRMRLSLFPLLIISLTVTWLALASLRSATVHFAVLLRDRARSDLVTPSDSILDITFQSLMDNVVDGMVIAALVSALFSIFGFVLVVYPKWLQEKCTARFYYGCIQIVVSMIVLSLGAWIASRVHVFQASFELFDRDQIPYYKIMYYGSIGQAASGIFTGHFVVCALCRTRLTWSLAEYAHQATKQSKRRFQRPTIVGL</sequence>
<feature type="transmembrane region" description="Helical" evidence="1">
    <location>
        <begin position="152"/>
        <end position="176"/>
    </location>
</feature>
<dbReference type="AlphaFoldDB" id="A0A169XDD7"/>
<proteinExistence type="predicted"/>
<reference evidence="2" key="1">
    <citation type="journal article" date="2014" name="Genome Announc.">
        <title>Complete sequencing and chromosome-scale genome assembly of the industrial progenitor strain P2niaD18 from the penicillin producer Penicillium chrysogenum.</title>
        <authorList>
            <person name="Specht T."/>
            <person name="Dahlmann T.A."/>
            <person name="Zadra I."/>
            <person name="Kurnsteiner H."/>
            <person name="Kuck U."/>
        </authorList>
    </citation>
    <scope>NUCLEOTIDE SEQUENCE [LARGE SCALE GENOMIC DNA]</scope>
    <source>
        <strain evidence="2">P2niaD18</strain>
    </source>
</reference>
<name>A0A169XDD7_PENCH</name>
<dbReference type="EMBL" id="CM002798">
    <property type="protein sequence ID" value="KZN93955.1"/>
    <property type="molecule type" value="Genomic_DNA"/>
</dbReference>
<keyword evidence="1" id="KW-0472">Membrane</keyword>
<feature type="transmembrane region" description="Helical" evidence="1">
    <location>
        <begin position="108"/>
        <end position="132"/>
    </location>
</feature>
<gene>
    <name evidence="2" type="ORF">EN45_041430</name>
</gene>
<keyword evidence="1" id="KW-0812">Transmembrane</keyword>
<organism evidence="2">
    <name type="scientific">Penicillium chrysogenum</name>
    <name type="common">Penicillium notatum</name>
    <dbReference type="NCBI Taxonomy" id="5076"/>
    <lineage>
        <taxon>Eukaryota</taxon>
        <taxon>Fungi</taxon>
        <taxon>Dikarya</taxon>
        <taxon>Ascomycota</taxon>
        <taxon>Pezizomycotina</taxon>
        <taxon>Eurotiomycetes</taxon>
        <taxon>Eurotiomycetidae</taxon>
        <taxon>Eurotiales</taxon>
        <taxon>Aspergillaceae</taxon>
        <taxon>Penicillium</taxon>
        <taxon>Penicillium chrysogenum species complex</taxon>
    </lineage>
</organism>
<accession>A0A169XDD7</accession>
<evidence type="ECO:0000256" key="1">
    <source>
        <dbReference type="SAM" id="Phobius"/>
    </source>
</evidence>